<feature type="region of interest" description="Disordered" evidence="2">
    <location>
        <begin position="1"/>
        <end position="63"/>
    </location>
</feature>
<keyword evidence="4" id="KW-1185">Reference proteome</keyword>
<evidence type="ECO:0000313" key="3">
    <source>
        <dbReference type="EMBL" id="CAH2318808.1"/>
    </source>
</evidence>
<evidence type="ECO:0000256" key="1">
    <source>
        <dbReference type="SAM" id="Coils"/>
    </source>
</evidence>
<feature type="compositionally biased region" description="Polar residues" evidence="2">
    <location>
        <begin position="327"/>
        <end position="338"/>
    </location>
</feature>
<dbReference type="PANTHER" id="PTHR11505">
    <property type="entry name" value="L1 TRANSPOSABLE ELEMENT-RELATED"/>
    <property type="match status" value="1"/>
</dbReference>
<dbReference type="Proteomes" id="UP001295444">
    <property type="component" value="Chromosome 10"/>
</dbReference>
<reference evidence="3" key="1">
    <citation type="submission" date="2022-03" db="EMBL/GenBank/DDBJ databases">
        <authorList>
            <person name="Alioto T."/>
            <person name="Alioto T."/>
            <person name="Gomez Garrido J."/>
        </authorList>
    </citation>
    <scope>NUCLEOTIDE SEQUENCE</scope>
</reference>
<feature type="compositionally biased region" description="Low complexity" evidence="2">
    <location>
        <begin position="50"/>
        <end position="59"/>
    </location>
</feature>
<accession>A0AAD1WL78</accession>
<dbReference type="AlphaFoldDB" id="A0AAD1WL78"/>
<feature type="region of interest" description="Disordered" evidence="2">
    <location>
        <begin position="323"/>
        <end position="355"/>
    </location>
</feature>
<dbReference type="Gene3D" id="3.30.70.1820">
    <property type="entry name" value="L1 transposable element, RRM domain"/>
    <property type="match status" value="1"/>
</dbReference>
<protein>
    <submittedName>
        <fullName evidence="3">Uncharacterized protein</fullName>
    </submittedName>
</protein>
<dbReference type="InterPro" id="IPR004244">
    <property type="entry name" value="Transposase_22"/>
</dbReference>
<feature type="compositionally biased region" description="Polar residues" evidence="2">
    <location>
        <begin position="11"/>
        <end position="20"/>
    </location>
</feature>
<evidence type="ECO:0000313" key="4">
    <source>
        <dbReference type="Proteomes" id="UP001295444"/>
    </source>
</evidence>
<keyword evidence="1" id="KW-0175">Coiled coil</keyword>
<proteinExistence type="predicted"/>
<evidence type="ECO:0000256" key="2">
    <source>
        <dbReference type="SAM" id="MobiDB-lite"/>
    </source>
</evidence>
<dbReference type="EMBL" id="OW240921">
    <property type="protein sequence ID" value="CAH2318808.1"/>
    <property type="molecule type" value="Genomic_DNA"/>
</dbReference>
<sequence length="355" mass="39642">MGKTKRLLTPGPSQTGSPSRTAGPMDGYLGTPRDMRAHQAAAKMAPPSPDASSTDSPATGPVREESLTQIAADLATISANMMSRADKTELLAEIRAVIREEVMEVRRDLTALERRVEELEAERAQIIQHRQATDTATTRQGNVLLELRRNLEDLDNRGRRNNIRVRGLPESAGEALPELLLGLFTHILGDRAPADFGIERAHRALRPVTAEGPPRDVICYLLSYSLKDEIMREARSQQNLTYMDAQISLYQDLSVLTLEARRALRPLTTLLRDRRIQYKWGFPFSLQAKVNNIWHIIRWPADVPRFLRAANLPAVTVSNWVLERQPQRPNAPNTRSGTGLTGAGFRRGGPDSHEE</sequence>
<organism evidence="3 4">
    <name type="scientific">Pelobates cultripes</name>
    <name type="common">Western spadefoot toad</name>
    <dbReference type="NCBI Taxonomy" id="61616"/>
    <lineage>
        <taxon>Eukaryota</taxon>
        <taxon>Metazoa</taxon>
        <taxon>Chordata</taxon>
        <taxon>Craniata</taxon>
        <taxon>Vertebrata</taxon>
        <taxon>Euteleostomi</taxon>
        <taxon>Amphibia</taxon>
        <taxon>Batrachia</taxon>
        <taxon>Anura</taxon>
        <taxon>Pelobatoidea</taxon>
        <taxon>Pelobatidae</taxon>
        <taxon>Pelobates</taxon>
    </lineage>
</organism>
<gene>
    <name evidence="3" type="ORF">PECUL_23A056785</name>
</gene>
<feature type="coiled-coil region" evidence="1">
    <location>
        <begin position="95"/>
        <end position="129"/>
    </location>
</feature>
<name>A0AAD1WL78_PELCU</name>